<gene>
    <name evidence="1" type="ORF">LX24_02078</name>
</gene>
<dbReference type="AlphaFoldDB" id="A0A5S4ZQE7"/>
<dbReference type="Pfam" id="PF13289">
    <property type="entry name" value="SIR2_2"/>
    <property type="match status" value="1"/>
</dbReference>
<keyword evidence="2" id="KW-1185">Reference proteome</keyword>
<dbReference type="EMBL" id="VNHM01000011">
    <property type="protein sequence ID" value="TYO94825.1"/>
    <property type="molecule type" value="Genomic_DNA"/>
</dbReference>
<dbReference type="InterPro" id="IPR029035">
    <property type="entry name" value="DHS-like_NAD/FAD-binding_dom"/>
</dbReference>
<protein>
    <submittedName>
        <fullName evidence="1">SIR2-like protein</fullName>
    </submittedName>
</protein>
<accession>A0A5S4ZQE7</accession>
<reference evidence="1 2" key="1">
    <citation type="submission" date="2019-07" db="EMBL/GenBank/DDBJ databases">
        <title>Genomic Encyclopedia of Type Strains, Phase I: the one thousand microbial genomes (KMG-I) project.</title>
        <authorList>
            <person name="Kyrpides N."/>
        </authorList>
    </citation>
    <scope>NUCLEOTIDE SEQUENCE [LARGE SCALE GENOMIC DNA]</scope>
    <source>
        <strain evidence="1 2">DSM 6562</strain>
    </source>
</reference>
<evidence type="ECO:0000313" key="1">
    <source>
        <dbReference type="EMBL" id="TYO94825.1"/>
    </source>
</evidence>
<dbReference type="Proteomes" id="UP000323166">
    <property type="component" value="Unassembled WGS sequence"/>
</dbReference>
<proteinExistence type="predicted"/>
<dbReference type="RefSeq" id="WP_166512075.1">
    <property type="nucleotide sequence ID" value="NZ_VNHM01000011.1"/>
</dbReference>
<sequence>MVRYDELMDELAHDIREKKIIPFVGAGLSRNLGLPEWDVLMARVAEDLDIDPDILLLHGDFLQIAEYHIICHGGSKNRISKIIDRNLRSIEVDIGASEAHKCLVDMRFPKIYTTNFDEMIEMAFRYHGVPYYPIATLDDILAAPDNVTQIVKFHGTLDLDETLVLSETDYYNRLDMEGPLDIKLRADLLGKTVLFLGYSFRDLNIRYMWSKLFKVMKSNCKAYMVTMKPNYVFETIYGKKGMKIICLDSDDFCADFTAFMVDLRNRVRGRA</sequence>
<evidence type="ECO:0000313" key="2">
    <source>
        <dbReference type="Proteomes" id="UP000323166"/>
    </source>
</evidence>
<organism evidence="1 2">
    <name type="scientific">Desulfallas thermosapovorans DSM 6562</name>
    <dbReference type="NCBI Taxonomy" id="1121431"/>
    <lineage>
        <taxon>Bacteria</taxon>
        <taxon>Bacillati</taxon>
        <taxon>Bacillota</taxon>
        <taxon>Clostridia</taxon>
        <taxon>Eubacteriales</taxon>
        <taxon>Desulfallaceae</taxon>
        <taxon>Desulfallas</taxon>
    </lineage>
</organism>
<dbReference type="SUPFAM" id="SSF52467">
    <property type="entry name" value="DHS-like NAD/FAD-binding domain"/>
    <property type="match status" value="1"/>
</dbReference>
<name>A0A5S4ZQE7_9FIRM</name>
<comment type="caution">
    <text evidence="1">The sequence shown here is derived from an EMBL/GenBank/DDBJ whole genome shotgun (WGS) entry which is preliminary data.</text>
</comment>